<evidence type="ECO:0000313" key="3">
    <source>
        <dbReference type="EMBL" id="QIZ72357.1"/>
    </source>
</evidence>
<dbReference type="AlphaFoldDB" id="A0A6H1U1U9"/>
<dbReference type="Proteomes" id="UP000500857">
    <property type="component" value="Chromosome"/>
</dbReference>
<name>A0A6H1U1U9_9CYAN</name>
<feature type="region of interest" description="Disordered" evidence="1">
    <location>
        <begin position="171"/>
        <end position="197"/>
    </location>
</feature>
<reference evidence="3 4" key="1">
    <citation type="submission" date="2020-04" db="EMBL/GenBank/DDBJ databases">
        <authorList>
            <person name="Basu S."/>
            <person name="Maruthanayagam V."/>
            <person name="Chakraborty S."/>
            <person name="Pramanik A."/>
            <person name="Mukherjee J."/>
            <person name="Brink B."/>
        </authorList>
    </citation>
    <scope>NUCLEOTIDE SEQUENCE [LARGE SCALE GENOMIC DNA]</scope>
    <source>
        <strain evidence="3 4">AP17</strain>
    </source>
</reference>
<feature type="compositionally biased region" description="Acidic residues" evidence="1">
    <location>
        <begin position="234"/>
        <end position="246"/>
    </location>
</feature>
<keyword evidence="4" id="KW-1185">Reference proteome</keyword>
<dbReference type="RefSeq" id="WP_168570506.1">
    <property type="nucleotide sequence ID" value="NZ_CP051167.1"/>
</dbReference>
<evidence type="ECO:0000256" key="1">
    <source>
        <dbReference type="SAM" id="MobiDB-lite"/>
    </source>
</evidence>
<accession>A0A6H1U1U9</accession>
<evidence type="ECO:0000256" key="2">
    <source>
        <dbReference type="SAM" id="SignalP"/>
    </source>
</evidence>
<evidence type="ECO:0000313" key="4">
    <source>
        <dbReference type="Proteomes" id="UP000500857"/>
    </source>
</evidence>
<feature type="chain" id="PRO_5026020720" evidence="2">
    <location>
        <begin position="32"/>
        <end position="655"/>
    </location>
</feature>
<dbReference type="KEGG" id="oxy:HCG48_18685"/>
<dbReference type="InterPro" id="IPR021787">
    <property type="entry name" value="DUF3352"/>
</dbReference>
<keyword evidence="2" id="KW-0732">Signal</keyword>
<organism evidence="3 4">
    <name type="scientific">Oxynema aestuarii AP17</name>
    <dbReference type="NCBI Taxonomy" id="2064643"/>
    <lineage>
        <taxon>Bacteria</taxon>
        <taxon>Bacillati</taxon>
        <taxon>Cyanobacteriota</taxon>
        <taxon>Cyanophyceae</taxon>
        <taxon>Oscillatoriophycideae</taxon>
        <taxon>Oscillatoriales</taxon>
        <taxon>Oscillatoriaceae</taxon>
        <taxon>Oxynema</taxon>
        <taxon>Oxynema aestuarii</taxon>
    </lineage>
</organism>
<dbReference type="Pfam" id="PF11832">
    <property type="entry name" value="DUF3352"/>
    <property type="match status" value="1"/>
</dbReference>
<gene>
    <name evidence="3" type="ORF">HCG48_18685</name>
</gene>
<feature type="region of interest" description="Disordered" evidence="1">
    <location>
        <begin position="226"/>
        <end position="246"/>
    </location>
</feature>
<dbReference type="EMBL" id="CP051167">
    <property type="protein sequence ID" value="QIZ72357.1"/>
    <property type="molecule type" value="Genomic_DNA"/>
</dbReference>
<proteinExistence type="predicted"/>
<protein>
    <submittedName>
        <fullName evidence="3">DUF3352 domain-containing protein</fullName>
    </submittedName>
</protein>
<sequence length="655" mass="71360">MNLHKGKKLVVNRTSLSILSAIALLPGVAVAQTPTVETPTPAIPTVAEVLPAQIGGLVLLNGDARVWDGLKRFVGLPPTFVGPGFLPYLPNSVDFAATIQPALGDWVAIALMPPSTPESVATFEESPLMLAPLTETIAIEEIVDRIASTRESAVTRREYQGVTLFEWPEEELAIDEPTPSEAPGEAELNPAPFKSSGAAKSPILKQLLPFAGAKGLQWPIAQAEPEPAPFPEEQFPEADFPEEDFPEPPPPIVPPLAIAVSDGYLVAAPGAAPIERWLDTRQTGQPKLADDARFQRTIARPEFARSLLVGYTDTDFLQRFSLAEVPELPPIPLPLPLPMPGSQGFNNALDLTADTYEAIDFAFWIDNNGLRARSTTAYRTPQPENASPPSLAALPSRLPASTYLALTSRGFDGLWNAIVPQPSADPEAMPNWGTQFRAAVRQALNLDLDEDIIRWMDGEYGLFFFPSKRGLFPAVDPRLPFGIGLMVETSDRPAAESFFSTLESYIRDVSQDAVAIHTRQIDTRGVTHWQVTNEETGEVLSALSYGWLDDNLLLVTTGIGPMEELNPKPYLSLEDSYTFQTATQPFPQPNDGYFYLNVGSTLAFVNNLFPQNQEGINPAFFITQILGNIRSLSLSTSGSESAKQADFFLVISPRQ</sequence>
<feature type="signal peptide" evidence="2">
    <location>
        <begin position="1"/>
        <end position="31"/>
    </location>
</feature>